<sequence length="2544" mass="260326">NGVLTGAAGVTLDLLGTLTNTNGKLSGVGPLLIQRSAQINNQGGELSSQGLLTVLTGGLDNSNHGTLGATDTLTLTATGAVQNGNAGLIASGNGDLQVQAASLGNARGLLQGKGAVNLDVSGDIDNQSGKVIAQEGRLFIKAANLDNRGGVLSSVRSALETRVVGVLKNGYDLTNNRQNGSIQAQGLNLNALVGIDNYGGRIAARAGEAMLTTTNLDNRNGGLYASGLVKVSANNVDNSGDLGGQIAGGQIDLGLGGSLNNRKGIIESDNTLSISATGLDNQTGQLRALGSNGKTAFRIGGLLDNRNGTLETRNFDLGLDAGSFLNQGGSLLHAGLGTFDISMANLSSAGGTLVTRGGLTLGADSWTNSSVIQAGRLTININNLYQTGSGQLLASNSLTGNGGNWTNDGLIASDGTVGLNLGGSYAGSGRLSSLGTLGLRAAQLNLGGNTSIAGGGDTTINVAGVLNNFGRLTSAANMNLSAGGINNYGTLGSAQRLTTTTGALLNDHGLVFSGGDMGLRVDSLNNFYGNINSLGNLAVDRDGLGNWAGSIVNRSGSIQSDASMSLVAGSIQNIRDVLVVNNAGLYTASITELPCNRLYVGDCSGGNRNGLFEVVQRSKLEVMPGASAAASMTSGANLVLRGGDFLNASSTVAATGSLTAQLNNLVNQGVETGDTEDRRTYVTARHALGGRQQEAATFTQQYWYENPGYNPTGLEEALAHFLGTIESEVGALHSTTQLAVGNQSYAGIMQAGGAVNIATLNNFDSSVVRPGFNYVGSGPRTNTGSSGSNFSTHVTVNQQLPPNLAQQQVNPVALPGFTLPTGQNGLFRLSGQGSSTPTATGPQSWTLGGASLGSAQRQPAPGDLAAPSTIDVGAADRAQGSQSTSITRVQGLPDTSGKSNPQKYLIETNPVLTDLKQFMSSDYLLSNLGYDPDTSAKRLGDGYYEQKLIQQAVVARTGQRFIDGQTSDEGMFKYLMNNAVASKQELNLQLGVTLTSEQVAALTHDIVWMENATVNGEQVLVPVLYLANANNRLAANGALIQGSDVTVIAGKDLNNAGTLRASNSLLAAAGNDQVNSGLLEAGDRLAALAGNNLTNKAGGIIAGRDVSITAVNGDVINERTVTSHQSSNGYRTEQRDFVDNAARIEAANSLTVSAGRDINNSGGVLKSAGDTLLRAGRDVNISAAEQVHGNSLGDHHRDETITQNGSSVSAGRDLMISAGRDLSVVASQIDAKRDVAFSAVGDLTLSSAADEQHSYGKTKKVTSQEDHEHQVGSSVTAGGNVLMTAGKDLELVASKVAAGGEAYLSAGANLILQSAADEDYSFYSKTKKSSSGKKSRLDELESTTNIASSVTGGTNVTLVAGNDLVVKGSEVAAEKGRAQLTAGNDVQILAVTDSTSVRHESSNSKSGWGGLKSSKVADKVSETQTTAVGSLISGNTVEVSAKRDATITGSALVSTKDLTVQAGRDLTINAAENTFTRDEMHKEKGHDFTGILTANKLGIDDITGNQHLNMSSGSHNGQATQTTLTGSTIGSSAGNVSLSAGRNLGVVASDLVSTRNMSLTGSNVSIVAGMESSSQSSQDKSSSLGVGRVMGGSVIGTLNTIYNLRESIEATKKIDDPRLRAVKQAQLAMQLNDIDPAGMASDVKDALSNYGDKKGGSGSLIKIGTELANTHSRNSSQQDSQTARQSSINAGGGLTIIATGNAAGTAGDIHVVGSTLKATSTVLDAKNDITLESAQNTTDSSSHGSNSRTAIGASFNLGAQNGFTLDLGAQVGKNMGDGHSVTQVNTTLDTGSLVLRSGKDTTLAGAQVKADSINAVIGGNLDISSRQDTESQTSKQSSGGMGASICIPPFCYGATVTGSANLSAGNTNSDYKAVTDQSGLFAGSGGYNIYVGQNTTLQGAVIASDATADKNRLSTDRLIVSDIKNKSEASSQSAGISLSYSSGGDGLGFGGTIPLALSESDQSKTRSAVSEGTIIVRNAAGANDLTGLNRDTANANEKLDKPDVGALQTRMELIRSSVALTQSVIGKVAEAEKKSAEDRVKKATNAQELAAAKDNLKNVNESWATGGDKRVLVDIVSGLIGAALGGAGGATTLGIVANTTAADTYKLIGDYASQQRDKATDSATRAAWDEGGAARVMLHALAGGVQGLAGGTVGGNALGAGAAALTAPLIAEKVAQMDLPVDVKKSLILGTSGLVSAGVGGINGASAGMQEVQNNYLTHEDIEVLSRQLAVCAADNTACRMRVQLEAKRRSDLNDAALMACQDQDCLNAHIKQIVEGAKNFGQLYAADQALDAKDKTAFGAISDIETNSLLIAANVAAGLSGYKEWAVSNCESIGASACQGKFTDAVKSGQFINSKGQTGGGIPAAFAGYETVLGSTKQPHEYGDVSSGCLVSLGGCGTLDQEYEALKRNAGPGGDGTKVVGSGDVSELYLMGLKLGYVAHLTDKDSKSVINVTLPGMHALDPGFVVRTVVPTASGGFDIETHGWGTGSSPLFNSNSWMAGMVWGGNTKFIEKQEFMNNSPVIKYLKDTPFFNWGGSPQPAGGK</sequence>
<name>A0ABX4XUY6_9PSED</name>
<feature type="compositionally biased region" description="Polar residues" evidence="1">
    <location>
        <begin position="879"/>
        <end position="888"/>
    </location>
</feature>
<comment type="caution">
    <text evidence="2">The sequence shown here is derived from an EMBL/GenBank/DDBJ whole genome shotgun (WGS) entry which is preliminary data.</text>
</comment>
<organism evidence="2 3">
    <name type="scientific">Pseudomonas gingeri NCPPB 3146 = LMG 5327</name>
    <dbReference type="NCBI Taxonomy" id="707248"/>
    <lineage>
        <taxon>Bacteria</taxon>
        <taxon>Pseudomonadati</taxon>
        <taxon>Pseudomonadota</taxon>
        <taxon>Gammaproteobacteria</taxon>
        <taxon>Pseudomonadales</taxon>
        <taxon>Pseudomonadaceae</taxon>
        <taxon>Pseudomonas</taxon>
    </lineage>
</organism>
<feature type="region of interest" description="Disordered" evidence="1">
    <location>
        <begin position="1251"/>
        <end position="1273"/>
    </location>
</feature>
<proteinExistence type="predicted"/>
<evidence type="ECO:0000256" key="1">
    <source>
        <dbReference type="SAM" id="MobiDB-lite"/>
    </source>
</evidence>
<feature type="compositionally biased region" description="Polar residues" evidence="1">
    <location>
        <begin position="831"/>
        <end position="846"/>
    </location>
</feature>
<keyword evidence="3" id="KW-1185">Reference proteome</keyword>
<dbReference type="InterPro" id="IPR025157">
    <property type="entry name" value="Hemagglutinin_rpt"/>
</dbReference>
<dbReference type="Proteomes" id="UP000236232">
    <property type="component" value="Unassembled WGS sequence"/>
</dbReference>
<dbReference type="NCBIfam" id="TIGR01731">
    <property type="entry name" value="fil_hemag_20aa"/>
    <property type="match status" value="13"/>
</dbReference>
<dbReference type="InterPro" id="IPR010069">
    <property type="entry name" value="CdiA_FHA1_rpt"/>
</dbReference>
<feature type="non-terminal residue" evidence="2">
    <location>
        <position position="1"/>
    </location>
</feature>
<reference evidence="2 3" key="1">
    <citation type="submission" date="2018-01" db="EMBL/GenBank/DDBJ databases">
        <title>Draft Genome Sequence of Pseudomonas gingeri NCPPB 3146 (LMG 5327), a White Line Reaction Producer.</title>
        <authorList>
            <person name="Rokni-Zadeh H."/>
            <person name="Bahrami T."/>
            <person name="Zarvandi S."/>
            <person name="Changi-Ashtiani M."/>
            <person name="De Mot R."/>
        </authorList>
    </citation>
    <scope>NUCLEOTIDE SEQUENCE [LARGE SCALE GENOMIC DNA]</scope>
    <source>
        <strain evidence="3">NCPPB 3146 \ LMG 5327</strain>
    </source>
</reference>
<feature type="region of interest" description="Disordered" evidence="1">
    <location>
        <begin position="829"/>
        <end position="902"/>
    </location>
</feature>
<gene>
    <name evidence="2" type="ORF">CCU68_30900</name>
</gene>
<dbReference type="Pfam" id="PF13332">
    <property type="entry name" value="Fil_haemagg_2"/>
    <property type="match status" value="4"/>
</dbReference>
<accession>A0ABX4XUY6</accession>
<evidence type="ECO:0008006" key="4">
    <source>
        <dbReference type="Google" id="ProtNLM"/>
    </source>
</evidence>
<dbReference type="EMBL" id="POWE01000174">
    <property type="protein sequence ID" value="PNQ88638.1"/>
    <property type="molecule type" value="Genomic_DNA"/>
</dbReference>
<dbReference type="RefSeq" id="WP_181002853.1">
    <property type="nucleotide sequence ID" value="NZ_POWE01000174.1"/>
</dbReference>
<evidence type="ECO:0000313" key="3">
    <source>
        <dbReference type="Proteomes" id="UP000236232"/>
    </source>
</evidence>
<protein>
    <recommendedName>
        <fullName evidence="4">Toxin CdiA</fullName>
    </recommendedName>
</protein>
<evidence type="ECO:0000313" key="2">
    <source>
        <dbReference type="EMBL" id="PNQ88638.1"/>
    </source>
</evidence>